<evidence type="ECO:0000313" key="3">
    <source>
        <dbReference type="EMBL" id="MFB9097484.1"/>
    </source>
</evidence>
<reference evidence="3 4" key="1">
    <citation type="submission" date="2024-09" db="EMBL/GenBank/DDBJ databases">
        <authorList>
            <person name="Sun Q."/>
            <person name="Mori K."/>
        </authorList>
    </citation>
    <scope>NUCLEOTIDE SEQUENCE [LARGE SCALE GENOMIC DNA]</scope>
    <source>
        <strain evidence="3 4">CECT 7955</strain>
    </source>
</reference>
<comment type="caution">
    <text evidence="3">The sequence shown here is derived from an EMBL/GenBank/DDBJ whole genome shotgun (WGS) entry which is preliminary data.</text>
</comment>
<dbReference type="Pfam" id="PF00035">
    <property type="entry name" value="dsrm"/>
    <property type="match status" value="1"/>
</dbReference>
<keyword evidence="4" id="KW-1185">Reference proteome</keyword>
<protein>
    <submittedName>
        <fullName evidence="3">DsRNA-binding protein</fullName>
    </submittedName>
</protein>
<evidence type="ECO:0000259" key="2">
    <source>
        <dbReference type="PROSITE" id="PS50137"/>
    </source>
</evidence>
<feature type="domain" description="DRBM" evidence="2">
    <location>
        <begin position="5"/>
        <end position="69"/>
    </location>
</feature>
<evidence type="ECO:0000313" key="4">
    <source>
        <dbReference type="Proteomes" id="UP001589607"/>
    </source>
</evidence>
<gene>
    <name evidence="3" type="ORF">ACFFVF_13230</name>
</gene>
<keyword evidence="1" id="KW-0694">RNA-binding</keyword>
<organism evidence="3 4">
    <name type="scientific">Flavobacterium jumunjinense</name>
    <dbReference type="NCBI Taxonomy" id="998845"/>
    <lineage>
        <taxon>Bacteria</taxon>
        <taxon>Pseudomonadati</taxon>
        <taxon>Bacteroidota</taxon>
        <taxon>Flavobacteriia</taxon>
        <taxon>Flavobacteriales</taxon>
        <taxon>Flavobacteriaceae</taxon>
        <taxon>Flavobacterium</taxon>
    </lineage>
</organism>
<dbReference type="EMBL" id="JBHMEY010000054">
    <property type="protein sequence ID" value="MFB9097484.1"/>
    <property type="molecule type" value="Genomic_DNA"/>
</dbReference>
<name>A0ABV5GQD8_9FLAO</name>
<dbReference type="RefSeq" id="WP_236453124.1">
    <property type="nucleotide sequence ID" value="NZ_CBCSGE010000026.1"/>
</dbReference>
<evidence type="ECO:0000256" key="1">
    <source>
        <dbReference type="PROSITE-ProRule" id="PRU00266"/>
    </source>
</evidence>
<dbReference type="PROSITE" id="PS50137">
    <property type="entry name" value="DS_RBD"/>
    <property type="match status" value="1"/>
</dbReference>
<dbReference type="InterPro" id="IPR014720">
    <property type="entry name" value="dsRBD_dom"/>
</dbReference>
<dbReference type="Proteomes" id="UP001589607">
    <property type="component" value="Unassembled WGS sequence"/>
</dbReference>
<dbReference type="SUPFAM" id="SSF54768">
    <property type="entry name" value="dsRNA-binding domain-like"/>
    <property type="match status" value="1"/>
</dbReference>
<dbReference type="Gene3D" id="3.30.160.20">
    <property type="match status" value="1"/>
</dbReference>
<accession>A0ABV5GQD8</accession>
<proteinExistence type="predicted"/>
<sequence length="69" mass="7631">MSTPTPLAELEQLSQKHYEKPIEIFVIGEESEPITTVKIVLPTGKEFTAQGKNKEEATQNAAVEALKTF</sequence>